<dbReference type="SUPFAM" id="SSF109755">
    <property type="entry name" value="PhoU-like"/>
    <property type="match status" value="2"/>
</dbReference>
<sequence>MMEREYQPVSFKDVLIEMKDISELMVDLSYSAILFDSKEVALEVINLEESMNKLVYQARIQSMLGARRLDEAEAMSGLLQVAEAAEKIANSASDVAKLILKEVRFPAELKWVLPEAEEVVARVVVDPGSDLDGQTLGGLKLQSTSGMQVIAIRRGRGWIYDPGKETGIAAGDILLAKGPEGGAELLSRMAGAGEYPRREPRSTGTPGDIGRVVKLIIEMKNISELTVGLAYTSLLFNNKEVAHEVVALDAGMDDMRYDLDLWILEAAKKIDDVKELRGLLYMSSFAEAISNAGRAIVDVLLRDIEVPPVFKKIVRESDEIITRITVGTASPLVGRTLKEATLGTVTGMVVLAIKSRDRWIYRPGKNVCLRSGDIIIAKGRRDGECRLYELAGFTRDQSE</sequence>
<comment type="caution">
    <text evidence="2">The sequence shown here is derived from an EMBL/GenBank/DDBJ whole genome shotgun (WGS) entry which is preliminary data.</text>
</comment>
<dbReference type="InterPro" id="IPR050144">
    <property type="entry name" value="AAE_transporter"/>
</dbReference>
<dbReference type="Proteomes" id="UP000290932">
    <property type="component" value="Unassembled WGS sequence"/>
</dbReference>
<dbReference type="InterPro" id="IPR006037">
    <property type="entry name" value="RCK_C"/>
</dbReference>
<dbReference type="AlphaFoldDB" id="A0A498GZU0"/>
<dbReference type="GO" id="GO:0006813">
    <property type="term" value="P:potassium ion transport"/>
    <property type="evidence" value="ECO:0007669"/>
    <property type="project" value="InterPro"/>
</dbReference>
<feature type="domain" description="RCK C-terminal" evidence="1">
    <location>
        <begin position="108"/>
        <end position="192"/>
    </location>
</feature>
<dbReference type="EMBL" id="LHQS01000002">
    <property type="protein sequence ID" value="RXE56169.1"/>
    <property type="molecule type" value="Genomic_DNA"/>
</dbReference>
<dbReference type="InterPro" id="IPR038078">
    <property type="entry name" value="PhoU-like_sf"/>
</dbReference>
<protein>
    <submittedName>
        <fullName evidence="2">Potassium channel protein</fullName>
    </submittedName>
</protein>
<dbReference type="Pfam" id="PF01895">
    <property type="entry name" value="PhoU"/>
    <property type="match status" value="2"/>
</dbReference>
<keyword evidence="2" id="KW-0407">Ion channel</keyword>
<dbReference type="OrthoDB" id="85913at2157"/>
<dbReference type="Gene3D" id="1.20.58.220">
    <property type="entry name" value="Phosphate transport system protein phou homolog 2, domain 2"/>
    <property type="match status" value="2"/>
</dbReference>
<keyword evidence="3" id="KW-1185">Reference proteome</keyword>
<name>A0A498GZU0_9EURY</name>
<keyword evidence="2" id="KW-0406">Ion transport</keyword>
<dbReference type="SUPFAM" id="SSF116726">
    <property type="entry name" value="TrkA C-terminal domain-like"/>
    <property type="match status" value="2"/>
</dbReference>
<dbReference type="PANTHER" id="PTHR30445">
    <property type="entry name" value="K(+)_H(+) ANTIPORTER SUBUNIT KHTT"/>
    <property type="match status" value="1"/>
</dbReference>
<dbReference type="PANTHER" id="PTHR30445:SF8">
    <property type="entry name" value="K(+)_H(+) ANTIPORTER SUBUNIT KHTT"/>
    <property type="match status" value="1"/>
</dbReference>
<gene>
    <name evidence="2" type="ORF">ABH15_08400</name>
</gene>
<dbReference type="PROSITE" id="PS51202">
    <property type="entry name" value="RCK_C"/>
    <property type="match status" value="2"/>
</dbReference>
<keyword evidence="2" id="KW-0813">Transport</keyword>
<dbReference type="Gene3D" id="3.30.70.1450">
    <property type="entry name" value="Regulator of K+ conductance, C-terminal domain"/>
    <property type="match status" value="2"/>
</dbReference>
<evidence type="ECO:0000313" key="3">
    <source>
        <dbReference type="Proteomes" id="UP000290932"/>
    </source>
</evidence>
<evidence type="ECO:0000259" key="1">
    <source>
        <dbReference type="PROSITE" id="PS51202"/>
    </source>
</evidence>
<reference evidence="2 3" key="1">
    <citation type="journal article" date="2015" name="Int. J. Syst. Evol. Microbiol.">
        <title>Methanoculleus taiwanensis sp. nov., a methanogen isolated from deep marine sediment at the deformation front area near Taiwan.</title>
        <authorList>
            <person name="Weng C.Y."/>
            <person name="Chen S.C."/>
            <person name="Lai M.C."/>
            <person name="Wu S.Y."/>
            <person name="Lin S."/>
            <person name="Yang T.F."/>
            <person name="Chen P.C."/>
        </authorList>
    </citation>
    <scope>NUCLEOTIDE SEQUENCE [LARGE SCALE GENOMIC DNA]</scope>
    <source>
        <strain evidence="2 3">CYW4</strain>
    </source>
</reference>
<accession>A0A498GZU0</accession>
<dbReference type="InterPro" id="IPR026022">
    <property type="entry name" value="PhoU_dom"/>
</dbReference>
<feature type="domain" description="RCK C-terminal" evidence="1">
    <location>
        <begin position="307"/>
        <end position="393"/>
    </location>
</feature>
<dbReference type="RefSeq" id="WP_128693916.1">
    <property type="nucleotide sequence ID" value="NZ_LHQS01000002.1"/>
</dbReference>
<organism evidence="2 3">
    <name type="scientific">Methanoculleus taiwanensis</name>
    <dbReference type="NCBI Taxonomy" id="1550565"/>
    <lineage>
        <taxon>Archaea</taxon>
        <taxon>Methanobacteriati</taxon>
        <taxon>Methanobacteriota</taxon>
        <taxon>Stenosarchaea group</taxon>
        <taxon>Methanomicrobia</taxon>
        <taxon>Methanomicrobiales</taxon>
        <taxon>Methanomicrobiaceae</taxon>
        <taxon>Methanoculleus</taxon>
    </lineage>
</organism>
<dbReference type="Pfam" id="PF02080">
    <property type="entry name" value="TrkA_C"/>
    <property type="match status" value="2"/>
</dbReference>
<dbReference type="InterPro" id="IPR036721">
    <property type="entry name" value="RCK_C_sf"/>
</dbReference>
<proteinExistence type="predicted"/>
<dbReference type="GO" id="GO:0008324">
    <property type="term" value="F:monoatomic cation transmembrane transporter activity"/>
    <property type="evidence" value="ECO:0007669"/>
    <property type="project" value="InterPro"/>
</dbReference>
<evidence type="ECO:0000313" key="2">
    <source>
        <dbReference type="EMBL" id="RXE56169.1"/>
    </source>
</evidence>